<dbReference type="RefSeq" id="WP_221826661.1">
    <property type="nucleotide sequence ID" value="NZ_JACLPZ010000051.1"/>
</dbReference>
<dbReference type="AlphaFoldDB" id="A0AAW4R6K1"/>
<accession>A0AAW4R6K1</accession>
<feature type="non-terminal residue" evidence="1">
    <location>
        <position position="1"/>
    </location>
</feature>
<evidence type="ECO:0000313" key="2">
    <source>
        <dbReference type="Proteomes" id="UP001197806"/>
    </source>
</evidence>
<organism evidence="1 2">
    <name type="scientific">Bacillus cereus</name>
    <dbReference type="NCBI Taxonomy" id="1396"/>
    <lineage>
        <taxon>Bacteria</taxon>
        <taxon>Bacillati</taxon>
        <taxon>Bacillota</taxon>
        <taxon>Bacilli</taxon>
        <taxon>Bacillales</taxon>
        <taxon>Bacillaceae</taxon>
        <taxon>Bacillus</taxon>
        <taxon>Bacillus cereus group</taxon>
    </lineage>
</organism>
<dbReference type="Proteomes" id="UP001197806">
    <property type="component" value="Unassembled WGS sequence"/>
</dbReference>
<protein>
    <submittedName>
        <fullName evidence="1">Radical SAM protein</fullName>
    </submittedName>
</protein>
<comment type="caution">
    <text evidence="1">The sequence shown here is derived from an EMBL/GenBank/DDBJ whole genome shotgun (WGS) entry which is preliminary data.</text>
</comment>
<proteinExistence type="predicted"/>
<evidence type="ECO:0000313" key="1">
    <source>
        <dbReference type="EMBL" id="MBY0040587.1"/>
    </source>
</evidence>
<sequence length="228" mass="26722">LDIYEFCNTLSVINGVIEACELGISSLIVVEGHESSKFKYMDTINNQKFLEFKKNSANADLLHVINNVWIPFNKDRKIIHNDSLKQTPNKALNFKGCDNMFQNIVLTPHNKVASCCGLTMEHIPEMKMGKYIEGSLEKYFNNQLRDFLKIWIWVEGPEKIYYFASQMNNKVQYNSNITHNCQACAEIYQNDLIKETLLNHWEKVYDDVMFKYELKRKQFQTEASFAIY</sequence>
<dbReference type="EMBL" id="JACLPZ010000051">
    <property type="protein sequence ID" value="MBY0040587.1"/>
    <property type="molecule type" value="Genomic_DNA"/>
</dbReference>
<reference evidence="1" key="1">
    <citation type="submission" date="2020-08" db="EMBL/GenBank/DDBJ databases">
        <title>Fungal Genomes of the International Space Station.</title>
        <authorList>
            <person name="Seuylemezian A."/>
            <person name="Singh N.K."/>
            <person name="Wood J."/>
            <person name="Venkateswaran K."/>
        </authorList>
    </citation>
    <scope>NUCLEOTIDE SEQUENCE</scope>
    <source>
        <strain evidence="1">I2-B2</strain>
    </source>
</reference>
<name>A0AAW4R6K1_BACCE</name>
<gene>
    <name evidence="1" type="ORF">H7U08_29270</name>
</gene>